<accession>A0A6C2UGJ3</accession>
<feature type="region of interest" description="Disordered" evidence="1">
    <location>
        <begin position="585"/>
        <end position="608"/>
    </location>
</feature>
<feature type="chain" id="PRO_5025632095" evidence="2">
    <location>
        <begin position="20"/>
        <end position="992"/>
    </location>
</feature>
<reference evidence="3 4" key="1">
    <citation type="submission" date="2019-04" db="EMBL/GenBank/DDBJ databases">
        <authorList>
            <person name="Van Vliet M D."/>
        </authorList>
    </citation>
    <scope>NUCLEOTIDE SEQUENCE [LARGE SCALE GENOMIC DNA]</scope>
    <source>
        <strain evidence="3 4">F21</strain>
    </source>
</reference>
<dbReference type="Proteomes" id="UP000346198">
    <property type="component" value="Unassembled WGS sequence"/>
</dbReference>
<dbReference type="AlphaFoldDB" id="A0A6C2UGJ3"/>
<dbReference type="RefSeq" id="WP_136060744.1">
    <property type="nucleotide sequence ID" value="NZ_CAAHFH010000001.1"/>
</dbReference>
<protein>
    <submittedName>
        <fullName evidence="3">Uncharacterized protein</fullName>
    </submittedName>
</protein>
<proteinExistence type="predicted"/>
<sequence length="992" mass="104861">MKRWRWLSLAVAMAGTVQAGLLIGFSDPTTGDPVGGSSLDGFANSSGWSSVANDAQEDNSGIYGTGTAVSDAANSNDTSWKLFPASVGVTASIDFAVTNNTGSAVDLAWFVFRGCARKATAAEDYSVEILGGGSLTAGVIDSDTLPIAQDGYIGYDIDLSGLADRTLEDGGTATFRLSVSGNSGNASTDNTYIDNVAIAADTSSFAFNLNPNDSLTFESDYPATVSTNEIVASFIGEFSSVQIENLVVTSDSNEFSVLTSTPFTMNDPNPSNALLKIEFDATLAGPIGPAVDAWSTTGSVDVVWTEVGNGTMNTNEIELIGRFRNPAVGFEIDSSLVMSLGYPDTAVTNDLTVSYDQGRPGHTNVQITAINILDASTNGFSTTTSPFTLTDPAPSNSTISIVFDNSGGQLGSKDTATANVEVVWGELGGSTNYTETVPVSVQYVNLPQGVMQLLMANPIVGVDEPHGSPQALNDFGLLTNKWYGQNISYNTDGYLKQTSGTGNNRSSFNIIESGTAGQDNFGPVDTVALTNGLYRYDFVYEVISNSTPAVWSIDAYALVGQEAFSVSNNTDYVSQDPTTGNVEYNGPVGHGTAYPEQHPSGSLRGSNAVSKTTGSVYLNVQDGMDAMFHLSSSGAPEIRLYELTLTREGEYDPNAEDPNPPNSVIAADFSDLSATNSIFAGLDQTDTNTNGVNNTWRGTLTSWESQALKSVAGDLNSKATAIITRSGTSGYDDVGVQDTIPLTSGEYELTLDIDITGGFPSNESVVRVEFYALSQDSTGNVNQVRIKHTENALLSDYMIADGTAAFTLLGSKTYTANVTEKMTLSGMPVQDGQDVALVFYHAFGPDLKIDNVLLVRTGDVVLSGYDGWASGFTGFFDTALDSDPDGDDLSNLMEYALNGDPTDSGDAASIKPVVSTVMDGGSNWLYHVHNERTDDGTLSYVVEAGNNLVFTNWNSAGIEFVDESASVGNYKSVTNRTDTDASAEFIRLQVEK</sequence>
<organism evidence="3 4">
    <name type="scientific">Pontiella sulfatireligans</name>
    <dbReference type="NCBI Taxonomy" id="2750658"/>
    <lineage>
        <taxon>Bacteria</taxon>
        <taxon>Pseudomonadati</taxon>
        <taxon>Kiritimatiellota</taxon>
        <taxon>Kiritimatiellia</taxon>
        <taxon>Kiritimatiellales</taxon>
        <taxon>Pontiellaceae</taxon>
        <taxon>Pontiella</taxon>
    </lineage>
</organism>
<evidence type="ECO:0000256" key="2">
    <source>
        <dbReference type="SAM" id="SignalP"/>
    </source>
</evidence>
<dbReference type="EMBL" id="CAAHFH010000001">
    <property type="protein sequence ID" value="VGO19332.1"/>
    <property type="molecule type" value="Genomic_DNA"/>
</dbReference>
<feature type="compositionally biased region" description="Polar residues" evidence="1">
    <location>
        <begin position="599"/>
        <end position="608"/>
    </location>
</feature>
<evidence type="ECO:0000256" key="1">
    <source>
        <dbReference type="SAM" id="MobiDB-lite"/>
    </source>
</evidence>
<gene>
    <name evidence="3" type="ORF">SCARR_01390</name>
</gene>
<feature type="signal peptide" evidence="2">
    <location>
        <begin position="1"/>
        <end position="19"/>
    </location>
</feature>
<name>A0A6C2UGJ3_9BACT</name>
<keyword evidence="2" id="KW-0732">Signal</keyword>
<evidence type="ECO:0000313" key="4">
    <source>
        <dbReference type="Proteomes" id="UP000346198"/>
    </source>
</evidence>
<evidence type="ECO:0000313" key="3">
    <source>
        <dbReference type="EMBL" id="VGO19332.1"/>
    </source>
</evidence>
<keyword evidence="4" id="KW-1185">Reference proteome</keyword>